<dbReference type="Gene3D" id="3.40.50.450">
    <property type="match status" value="1"/>
</dbReference>
<accession>A0ABX8CYB1</accession>
<organism evidence="1 2">
    <name type="scientific">Nocardia tengchongensis</name>
    <dbReference type="NCBI Taxonomy" id="2055889"/>
    <lineage>
        <taxon>Bacteria</taxon>
        <taxon>Bacillati</taxon>
        <taxon>Actinomycetota</taxon>
        <taxon>Actinomycetes</taxon>
        <taxon>Mycobacteriales</taxon>
        <taxon>Nocardiaceae</taxon>
        <taxon>Nocardia</taxon>
    </lineage>
</organism>
<reference evidence="1 2" key="1">
    <citation type="submission" date="2021-04" db="EMBL/GenBank/DDBJ databases">
        <title>Nocardia tengchongensis.</title>
        <authorList>
            <person name="Zhuang k."/>
            <person name="Ran Y."/>
            <person name="Li W."/>
        </authorList>
    </citation>
    <scope>NUCLEOTIDE SEQUENCE [LARGE SCALE GENOMIC DNA]</scope>
    <source>
        <strain evidence="1 2">CFH S0057</strain>
    </source>
</reference>
<keyword evidence="2" id="KW-1185">Reference proteome</keyword>
<sequence length="160" mass="17308">MTRIGVTGHMNITEDSVPLVYAEIARLLADAGDPAELIGVSCIARGADSVFAQAVLDAGGRLEVVLPSRDYRQRKVKPDHAELFDTLLSRAETVRVMEFDEANREAYEAANEAVVGTCDRLIAVWDGQPSEQGGTGTVVKLARDKNLSVDIVWPDGAARR</sequence>
<dbReference type="EMBL" id="CP074371">
    <property type="protein sequence ID" value="QVI24331.1"/>
    <property type="molecule type" value="Genomic_DNA"/>
</dbReference>
<dbReference type="PANTHER" id="PTHR38440">
    <property type="entry name" value="UPF0398 PROTEIN YPSA"/>
    <property type="match status" value="1"/>
</dbReference>
<evidence type="ECO:0000313" key="2">
    <source>
        <dbReference type="Proteomes" id="UP000683310"/>
    </source>
</evidence>
<proteinExistence type="predicted"/>
<dbReference type="SUPFAM" id="SSF102405">
    <property type="entry name" value="MCP/YpsA-like"/>
    <property type="match status" value="1"/>
</dbReference>
<name>A0ABX8CYB1_9NOCA</name>
<protein>
    <submittedName>
        <fullName evidence="1">Uncharacterized protein</fullName>
    </submittedName>
</protein>
<dbReference type="InterPro" id="IPR010697">
    <property type="entry name" value="YspA"/>
</dbReference>
<dbReference type="PANTHER" id="PTHR38440:SF1">
    <property type="entry name" value="UPF0398 PROTEIN SPR0331"/>
    <property type="match status" value="1"/>
</dbReference>
<gene>
    <name evidence="1" type="ORF">KHQ06_17150</name>
</gene>
<evidence type="ECO:0000313" key="1">
    <source>
        <dbReference type="EMBL" id="QVI24331.1"/>
    </source>
</evidence>
<dbReference type="Proteomes" id="UP000683310">
    <property type="component" value="Chromosome"/>
</dbReference>